<dbReference type="Ensembl" id="ENSCAFT00000062928.2">
    <property type="protein sequence ID" value="ENSCAFP00000051574.1"/>
    <property type="gene ID" value="ENSCAFG00000012334.5"/>
</dbReference>
<keyword evidence="4" id="KW-0963">Cytoplasm</keyword>
<dbReference type="Proteomes" id="UP000002254">
    <property type="component" value="Chromosome 26"/>
</dbReference>
<evidence type="ECO:0000256" key="12">
    <source>
        <dbReference type="ARBA" id="ARBA00037801"/>
    </source>
</evidence>
<evidence type="ECO:0000256" key="1">
    <source>
        <dbReference type="ARBA" id="ARBA00004521"/>
    </source>
</evidence>
<evidence type="ECO:0000313" key="17">
    <source>
        <dbReference type="Proteomes" id="UP000002254"/>
    </source>
</evidence>
<dbReference type="SMART" id="SM00054">
    <property type="entry name" value="EFh"/>
    <property type="match status" value="2"/>
</dbReference>
<dbReference type="SUPFAM" id="SSF47473">
    <property type="entry name" value="EF-hand"/>
    <property type="match status" value="1"/>
</dbReference>
<dbReference type="Gene3D" id="1.10.238.10">
    <property type="entry name" value="EF-hand"/>
    <property type="match status" value="1"/>
</dbReference>
<reference evidence="16" key="2">
    <citation type="submission" date="2025-08" db="UniProtKB">
        <authorList>
            <consortium name="Ensembl"/>
        </authorList>
    </citation>
    <scope>IDENTIFICATION</scope>
</reference>
<feature type="transmembrane region" description="Helical" evidence="14">
    <location>
        <begin position="275"/>
        <end position="296"/>
    </location>
</feature>
<keyword evidence="10" id="KW-0333">Golgi apparatus</keyword>
<evidence type="ECO:0000256" key="8">
    <source>
        <dbReference type="ARBA" id="ARBA00022837"/>
    </source>
</evidence>
<keyword evidence="11 14" id="KW-0472">Membrane</keyword>
<comment type="subcellular location">
    <subcellularLocation>
        <location evidence="1">Cell membrane</location>
        <topology evidence="1">Single-pass type IV membrane protein</topology>
    </subcellularLocation>
    <subcellularLocation>
        <location evidence="2">Cytoplasm</location>
        <location evidence="2">Perinuclear region</location>
    </subcellularLocation>
    <subcellularLocation>
        <location evidence="12">Golgi apparatus</location>
        <location evidence="12">trans-Golgi network membrane</location>
        <topology evidence="12">Single-pass type IV membrane protein</topology>
    </subcellularLocation>
</comment>
<keyword evidence="9 14" id="KW-1133">Transmembrane helix</keyword>
<dbReference type="Pfam" id="PF13499">
    <property type="entry name" value="EF-hand_7"/>
    <property type="match status" value="1"/>
</dbReference>
<feature type="domain" description="EF-hand" evidence="15">
    <location>
        <begin position="33"/>
        <end position="68"/>
    </location>
</feature>
<evidence type="ECO:0000256" key="13">
    <source>
        <dbReference type="ARBA" id="ARBA00038636"/>
    </source>
</evidence>
<keyword evidence="3" id="KW-1003">Cell membrane</keyword>
<keyword evidence="8" id="KW-0106">Calcium</keyword>
<dbReference type="OrthoDB" id="26525at2759"/>
<dbReference type="GO" id="GO:0005886">
    <property type="term" value="C:plasma membrane"/>
    <property type="evidence" value="ECO:0007669"/>
    <property type="project" value="UniProtKB-SubCell"/>
</dbReference>
<evidence type="ECO:0000256" key="4">
    <source>
        <dbReference type="ARBA" id="ARBA00022490"/>
    </source>
</evidence>
<evidence type="ECO:0000256" key="11">
    <source>
        <dbReference type="ARBA" id="ARBA00023136"/>
    </source>
</evidence>
<evidence type="ECO:0000256" key="3">
    <source>
        <dbReference type="ARBA" id="ARBA00022475"/>
    </source>
</evidence>
<evidence type="ECO:0000256" key="6">
    <source>
        <dbReference type="ARBA" id="ARBA00022723"/>
    </source>
</evidence>
<dbReference type="InterPro" id="IPR051111">
    <property type="entry name" value="Ca-binding_regulatory"/>
</dbReference>
<dbReference type="InterPro" id="IPR002048">
    <property type="entry name" value="EF_hand_dom"/>
</dbReference>
<comment type="subunit">
    <text evidence="13">Interacts with PI4KB. This binding competes with FREQ/NCS1 binding in a calcium-dependent manner.</text>
</comment>
<dbReference type="InterPro" id="IPR011992">
    <property type="entry name" value="EF-hand-dom_pair"/>
</dbReference>
<evidence type="ECO:0000256" key="10">
    <source>
        <dbReference type="ARBA" id="ARBA00023034"/>
    </source>
</evidence>
<evidence type="ECO:0000313" key="16">
    <source>
        <dbReference type="Ensembl" id="ENSCAFP00000051574.1"/>
    </source>
</evidence>
<gene>
    <name evidence="16" type="primary">CABP7</name>
</gene>
<dbReference type="AlphaFoldDB" id="A0A8P0T449"/>
<feature type="domain" description="EF-hand" evidence="15">
    <location>
        <begin position="69"/>
        <end position="104"/>
    </location>
</feature>
<evidence type="ECO:0000256" key="14">
    <source>
        <dbReference type="SAM" id="Phobius"/>
    </source>
</evidence>
<dbReference type="PANTHER" id="PTHR46311:SF1">
    <property type="entry name" value="CALCIUM-BINDING PROTEIN 7"/>
    <property type="match status" value="1"/>
</dbReference>
<dbReference type="FunCoup" id="A0A8P0T449">
    <property type="interactions" value="4"/>
</dbReference>
<dbReference type="InterPro" id="IPR001751">
    <property type="entry name" value="S100/CaBP7/8-like_CS"/>
</dbReference>
<organism evidence="16 17">
    <name type="scientific">Canis lupus familiaris</name>
    <name type="common">Dog</name>
    <name type="synonym">Canis familiaris</name>
    <dbReference type="NCBI Taxonomy" id="9615"/>
    <lineage>
        <taxon>Eukaryota</taxon>
        <taxon>Metazoa</taxon>
        <taxon>Chordata</taxon>
        <taxon>Craniata</taxon>
        <taxon>Vertebrata</taxon>
        <taxon>Euteleostomi</taxon>
        <taxon>Mammalia</taxon>
        <taxon>Eutheria</taxon>
        <taxon>Laurasiatheria</taxon>
        <taxon>Carnivora</taxon>
        <taxon>Caniformia</taxon>
        <taxon>Canidae</taxon>
        <taxon>Canis</taxon>
    </lineage>
</organism>
<dbReference type="PANTHER" id="PTHR46311">
    <property type="entry name" value="CALCIUM-BINDING PROTEIN 8-RELATED"/>
    <property type="match status" value="1"/>
</dbReference>
<keyword evidence="5 14" id="KW-0812">Transmembrane</keyword>
<evidence type="ECO:0000259" key="15">
    <source>
        <dbReference type="PROSITE" id="PS50222"/>
    </source>
</evidence>
<protein>
    <submittedName>
        <fullName evidence="16">Calcium binding protein 7</fullName>
    </submittedName>
</protein>
<accession>A0A8P0T449</accession>
<dbReference type="InterPro" id="IPR018247">
    <property type="entry name" value="EF_Hand_1_Ca_BS"/>
</dbReference>
<dbReference type="GO" id="GO:0032588">
    <property type="term" value="C:trans-Golgi network membrane"/>
    <property type="evidence" value="ECO:0007669"/>
    <property type="project" value="UniProtKB-ARBA"/>
</dbReference>
<dbReference type="GO" id="GO:0048471">
    <property type="term" value="C:perinuclear region of cytoplasm"/>
    <property type="evidence" value="ECO:0007669"/>
    <property type="project" value="UniProtKB-SubCell"/>
</dbReference>
<name>A0A8P0T449_CANLF</name>
<evidence type="ECO:0000256" key="5">
    <source>
        <dbReference type="ARBA" id="ARBA00022692"/>
    </source>
</evidence>
<sequence>MPFHPVTAALMYRGIYTVPNLLSEQRPVDIPEDELEEIREAFKVFDRDGNGFISKQELGTAMRSLGYMPNEVELEVIIQRLDMDGDGQVDFEEFVTLLGPKLSTSGIPEKFHGTDFDTVFWKVCPGWFGFRLVHTVEGCIGPVNGQGHTVKGAGYPRLLYPPSRCLISQKKRSGSQSSRIWRPVTEPGWLQGTGWWQWWWQWPKHHVSSPSKCDMQKLTVDELKRLLYDTFCEHLSMKDIENIIMTEEESHLGTAEECPVDVETCSNQQIRQTCVRKSLICAFAIAFIISVMLIAANQVLRSGMK</sequence>
<evidence type="ECO:0000256" key="7">
    <source>
        <dbReference type="ARBA" id="ARBA00022737"/>
    </source>
</evidence>
<reference evidence="16 17" key="1">
    <citation type="journal article" date="2005" name="Nature">
        <title>Genome sequence, comparative analysis and haplotype structure of the domestic dog.</title>
        <authorList>
            <consortium name="Broad Sequencing Platform"/>
            <person name="Lindblad-Toh K."/>
            <person name="Wade C.M."/>
            <person name="Mikkelsen T.S."/>
            <person name="Karlsson E.K."/>
            <person name="Jaffe D.B."/>
            <person name="Kamal M."/>
            <person name="Clamp M."/>
            <person name="Chang J.L."/>
            <person name="Kulbokas E.J. III"/>
            <person name="Zody M.C."/>
            <person name="Mauceli E."/>
            <person name="Xie X."/>
            <person name="Breen M."/>
            <person name="Wayne R.K."/>
            <person name="Ostrander E.A."/>
            <person name="Ponting C.P."/>
            <person name="Galibert F."/>
            <person name="Smith D.R."/>
            <person name="DeJong P.J."/>
            <person name="Kirkness E."/>
            <person name="Alvarez P."/>
            <person name="Biagi T."/>
            <person name="Brockman W."/>
            <person name="Butler J."/>
            <person name="Chin C.W."/>
            <person name="Cook A."/>
            <person name="Cuff J."/>
            <person name="Daly M.J."/>
            <person name="DeCaprio D."/>
            <person name="Gnerre S."/>
            <person name="Grabherr M."/>
            <person name="Kellis M."/>
            <person name="Kleber M."/>
            <person name="Bardeleben C."/>
            <person name="Goodstadt L."/>
            <person name="Heger A."/>
            <person name="Hitte C."/>
            <person name="Kim L."/>
            <person name="Koepfli K.P."/>
            <person name="Parker H.G."/>
            <person name="Pollinger J.P."/>
            <person name="Searle S.M."/>
            <person name="Sutter N.B."/>
            <person name="Thomas R."/>
            <person name="Webber C."/>
            <person name="Baldwin J."/>
            <person name="Abebe A."/>
            <person name="Abouelleil A."/>
            <person name="Aftuck L."/>
            <person name="Ait-Zahra M."/>
            <person name="Aldredge T."/>
            <person name="Allen N."/>
            <person name="An P."/>
            <person name="Anderson S."/>
            <person name="Antoine C."/>
            <person name="Arachchi H."/>
            <person name="Aslam A."/>
            <person name="Ayotte L."/>
            <person name="Bachantsang P."/>
            <person name="Barry A."/>
            <person name="Bayul T."/>
            <person name="Benamara M."/>
            <person name="Berlin A."/>
            <person name="Bessette D."/>
            <person name="Blitshteyn B."/>
            <person name="Bloom T."/>
            <person name="Blye J."/>
            <person name="Boguslavskiy L."/>
            <person name="Bonnet C."/>
            <person name="Boukhgalter B."/>
            <person name="Brown A."/>
            <person name="Cahill P."/>
            <person name="Calixte N."/>
            <person name="Camarata J."/>
            <person name="Cheshatsang Y."/>
            <person name="Chu J."/>
            <person name="Citroen M."/>
            <person name="Collymore A."/>
            <person name="Cooke P."/>
            <person name="Dawoe T."/>
            <person name="Daza R."/>
            <person name="Decktor K."/>
            <person name="DeGray S."/>
            <person name="Dhargay N."/>
            <person name="Dooley K."/>
            <person name="Dooley K."/>
            <person name="Dorje P."/>
            <person name="Dorjee K."/>
            <person name="Dorris L."/>
            <person name="Duffey N."/>
            <person name="Dupes A."/>
            <person name="Egbiremolen O."/>
            <person name="Elong R."/>
            <person name="Falk J."/>
            <person name="Farina A."/>
            <person name="Faro S."/>
            <person name="Ferguson D."/>
            <person name="Ferreira P."/>
            <person name="Fisher S."/>
            <person name="FitzGerald M."/>
            <person name="Foley K."/>
            <person name="Foley C."/>
            <person name="Franke A."/>
            <person name="Friedrich D."/>
            <person name="Gage D."/>
            <person name="Garber M."/>
            <person name="Gearin G."/>
            <person name="Giannoukos G."/>
            <person name="Goode T."/>
            <person name="Goyette A."/>
            <person name="Graham J."/>
            <person name="Grandbois E."/>
            <person name="Gyaltsen K."/>
            <person name="Hafez N."/>
            <person name="Hagopian D."/>
            <person name="Hagos B."/>
            <person name="Hall J."/>
            <person name="Healy C."/>
            <person name="Hegarty R."/>
            <person name="Honan T."/>
            <person name="Horn A."/>
            <person name="Houde N."/>
            <person name="Hughes L."/>
            <person name="Hunnicutt L."/>
            <person name="Husby M."/>
            <person name="Jester B."/>
            <person name="Jones C."/>
            <person name="Kamat A."/>
            <person name="Kanga B."/>
            <person name="Kells C."/>
            <person name="Khazanovich D."/>
            <person name="Kieu A.C."/>
            <person name="Kisner P."/>
            <person name="Kumar M."/>
            <person name="Lance K."/>
            <person name="Landers T."/>
            <person name="Lara M."/>
            <person name="Lee W."/>
            <person name="Leger J.P."/>
            <person name="Lennon N."/>
            <person name="Leuper L."/>
            <person name="LeVine S."/>
            <person name="Liu J."/>
            <person name="Liu X."/>
            <person name="Lokyitsang Y."/>
            <person name="Lokyitsang T."/>
            <person name="Lui A."/>
            <person name="Macdonald J."/>
            <person name="Major J."/>
            <person name="Marabella R."/>
            <person name="Maru K."/>
            <person name="Matthews C."/>
            <person name="McDonough S."/>
            <person name="Mehta T."/>
            <person name="Meldrim J."/>
            <person name="Melnikov A."/>
            <person name="Meneus L."/>
            <person name="Mihalev A."/>
            <person name="Mihova T."/>
            <person name="Miller K."/>
            <person name="Mittelman R."/>
            <person name="Mlenga V."/>
            <person name="Mulrain L."/>
            <person name="Munson G."/>
            <person name="Navidi A."/>
            <person name="Naylor J."/>
            <person name="Nguyen T."/>
            <person name="Nguyen N."/>
            <person name="Nguyen C."/>
            <person name="Nguyen T."/>
            <person name="Nicol R."/>
            <person name="Norbu N."/>
            <person name="Norbu C."/>
            <person name="Novod N."/>
            <person name="Nyima T."/>
            <person name="Olandt P."/>
            <person name="O'Neill B."/>
            <person name="O'Neill K."/>
            <person name="Osman S."/>
            <person name="Oyono L."/>
            <person name="Patti C."/>
            <person name="Perrin D."/>
            <person name="Phunkhang P."/>
            <person name="Pierre F."/>
            <person name="Priest M."/>
            <person name="Rachupka A."/>
            <person name="Raghuraman S."/>
            <person name="Rameau R."/>
            <person name="Ray V."/>
            <person name="Raymond C."/>
            <person name="Rege F."/>
            <person name="Rise C."/>
            <person name="Rogers J."/>
            <person name="Rogov P."/>
            <person name="Sahalie J."/>
            <person name="Settipalli S."/>
            <person name="Sharpe T."/>
            <person name="Shea T."/>
            <person name="Sheehan M."/>
            <person name="Sherpa N."/>
            <person name="Shi J."/>
            <person name="Shih D."/>
            <person name="Sloan J."/>
            <person name="Smith C."/>
            <person name="Sparrow T."/>
            <person name="Stalker J."/>
            <person name="Stange-Thomann N."/>
            <person name="Stavropoulos S."/>
            <person name="Stone C."/>
            <person name="Stone S."/>
            <person name="Sykes S."/>
            <person name="Tchuinga P."/>
            <person name="Tenzing P."/>
            <person name="Tesfaye S."/>
            <person name="Thoulutsang D."/>
            <person name="Thoulutsang Y."/>
            <person name="Topham K."/>
            <person name="Topping I."/>
            <person name="Tsamla T."/>
            <person name="Vassiliev H."/>
            <person name="Venkataraman V."/>
            <person name="Vo A."/>
            <person name="Wangchuk T."/>
            <person name="Wangdi T."/>
            <person name="Weiand M."/>
            <person name="Wilkinson J."/>
            <person name="Wilson A."/>
            <person name="Yadav S."/>
            <person name="Yang S."/>
            <person name="Yang X."/>
            <person name="Young G."/>
            <person name="Yu Q."/>
            <person name="Zainoun J."/>
            <person name="Zembek L."/>
            <person name="Zimmer A."/>
            <person name="Lander E.S."/>
        </authorList>
    </citation>
    <scope>NUCLEOTIDE SEQUENCE [LARGE SCALE GENOMIC DNA]</scope>
    <source>
        <strain evidence="16">Boxer</strain>
    </source>
</reference>
<evidence type="ECO:0000256" key="9">
    <source>
        <dbReference type="ARBA" id="ARBA00022989"/>
    </source>
</evidence>
<dbReference type="CDD" id="cd00051">
    <property type="entry name" value="EFh"/>
    <property type="match status" value="1"/>
</dbReference>
<dbReference type="FunFam" id="1.10.238.10:FF:000115">
    <property type="entry name" value="Calcium-binding protein 8"/>
    <property type="match status" value="1"/>
</dbReference>
<dbReference type="PROSITE" id="PS50222">
    <property type="entry name" value="EF_HAND_2"/>
    <property type="match status" value="2"/>
</dbReference>
<proteinExistence type="predicted"/>
<keyword evidence="6" id="KW-0479">Metal-binding</keyword>
<dbReference type="PROSITE" id="PS00018">
    <property type="entry name" value="EF_HAND_1"/>
    <property type="match status" value="2"/>
</dbReference>
<evidence type="ECO:0000256" key="2">
    <source>
        <dbReference type="ARBA" id="ARBA00004556"/>
    </source>
</evidence>
<dbReference type="PROSITE" id="PS00303">
    <property type="entry name" value="S100_CABP"/>
    <property type="match status" value="1"/>
</dbReference>
<dbReference type="GO" id="GO:0005509">
    <property type="term" value="F:calcium ion binding"/>
    <property type="evidence" value="ECO:0007669"/>
    <property type="project" value="InterPro"/>
</dbReference>
<keyword evidence="7" id="KW-0677">Repeat</keyword>